<dbReference type="eggNOG" id="KOG0619">
    <property type="taxonomic scope" value="Eukaryota"/>
</dbReference>
<feature type="compositionally biased region" description="Polar residues" evidence="12">
    <location>
        <begin position="23"/>
        <end position="43"/>
    </location>
</feature>
<evidence type="ECO:0000256" key="1">
    <source>
        <dbReference type="ARBA" id="ARBA00004167"/>
    </source>
</evidence>
<organism evidence="14">
    <name type="scientific">Oryza brachyantha</name>
    <name type="common">malo sina</name>
    <dbReference type="NCBI Taxonomy" id="4533"/>
    <lineage>
        <taxon>Eukaryota</taxon>
        <taxon>Viridiplantae</taxon>
        <taxon>Streptophyta</taxon>
        <taxon>Embryophyta</taxon>
        <taxon>Tracheophyta</taxon>
        <taxon>Spermatophyta</taxon>
        <taxon>Magnoliopsida</taxon>
        <taxon>Liliopsida</taxon>
        <taxon>Poales</taxon>
        <taxon>Poaceae</taxon>
        <taxon>BOP clade</taxon>
        <taxon>Oryzoideae</taxon>
        <taxon>Oryzeae</taxon>
        <taxon>Oryzinae</taxon>
        <taxon>Oryza</taxon>
    </lineage>
</organism>
<evidence type="ECO:0000313" key="14">
    <source>
        <dbReference type="EnsemblPlants" id="OB10G20060.1"/>
    </source>
</evidence>
<reference evidence="14" key="1">
    <citation type="journal article" date="2013" name="Nat. Commun.">
        <title>Whole-genome sequencing of Oryza brachyantha reveals mechanisms underlying Oryza genome evolution.</title>
        <authorList>
            <person name="Chen J."/>
            <person name="Huang Q."/>
            <person name="Gao D."/>
            <person name="Wang J."/>
            <person name="Lang Y."/>
            <person name="Liu T."/>
            <person name="Li B."/>
            <person name="Bai Z."/>
            <person name="Luis Goicoechea J."/>
            <person name="Liang C."/>
            <person name="Chen C."/>
            <person name="Zhang W."/>
            <person name="Sun S."/>
            <person name="Liao Y."/>
            <person name="Zhang X."/>
            <person name="Yang L."/>
            <person name="Song C."/>
            <person name="Wang M."/>
            <person name="Shi J."/>
            <person name="Liu G."/>
            <person name="Liu J."/>
            <person name="Zhou H."/>
            <person name="Zhou W."/>
            <person name="Yu Q."/>
            <person name="An N."/>
            <person name="Chen Y."/>
            <person name="Cai Q."/>
            <person name="Wang B."/>
            <person name="Liu B."/>
            <person name="Min J."/>
            <person name="Huang Y."/>
            <person name="Wu H."/>
            <person name="Li Z."/>
            <person name="Zhang Y."/>
            <person name="Yin Y."/>
            <person name="Song W."/>
            <person name="Jiang J."/>
            <person name="Jackson S.A."/>
            <person name="Wing R.A."/>
            <person name="Wang J."/>
            <person name="Chen M."/>
        </authorList>
    </citation>
    <scope>NUCLEOTIDE SEQUENCE [LARGE SCALE GENOMIC DNA]</scope>
    <source>
        <strain evidence="14">cv. IRGC 101232</strain>
    </source>
</reference>
<evidence type="ECO:0000256" key="11">
    <source>
        <dbReference type="ARBA" id="ARBA00023180"/>
    </source>
</evidence>
<keyword evidence="8" id="KW-0067">ATP-binding</keyword>
<sequence length="249" mass="28054">MTKPKTLPTTQSFTWEIPIFQPQAPQVTNPRQRGKPNNQSPLDQSRDRVIILWKGHEETFQRTAMIMTGIDLSSNSLHGEIPNELTYLLGLRFLNLSRNDLSGSIPERIGNLNILESLDLSWNELSGVIPAGISNLSSLSVLNLSNNRLWGRIPTGNQLQTLLDPSIYSNNLGLCGFPLSIACHASSLDEKIEEFAFDMVLFYFVIAGVVFGFWVWFGSLFLHKPLRVFVFHLVDRTQRSCANCKCFTP</sequence>
<evidence type="ECO:0000256" key="10">
    <source>
        <dbReference type="ARBA" id="ARBA00023136"/>
    </source>
</evidence>
<keyword evidence="7" id="KW-0547">Nucleotide-binding</keyword>
<name>J3N3A8_ORYBR</name>
<evidence type="ECO:0000256" key="13">
    <source>
        <dbReference type="SAM" id="Phobius"/>
    </source>
</evidence>
<dbReference type="PANTHER" id="PTHR48065:SF66">
    <property type="entry name" value="OS10G0469600 PROTEIN"/>
    <property type="match status" value="1"/>
</dbReference>
<feature type="transmembrane region" description="Helical" evidence="13">
    <location>
        <begin position="200"/>
        <end position="222"/>
    </location>
</feature>
<proteinExistence type="inferred from homology"/>
<dbReference type="FunFam" id="3.80.10.10:FF:000111">
    <property type="entry name" value="LRR receptor-like serine/threonine-protein kinase ERECTA"/>
    <property type="match status" value="1"/>
</dbReference>
<keyword evidence="4" id="KW-1070">Brassinosteroid signaling pathway</keyword>
<dbReference type="Pfam" id="PF13855">
    <property type="entry name" value="LRR_8"/>
    <property type="match status" value="1"/>
</dbReference>
<evidence type="ECO:0000256" key="2">
    <source>
        <dbReference type="ARBA" id="ARBA00009592"/>
    </source>
</evidence>
<comment type="subcellular location">
    <subcellularLocation>
        <location evidence="1">Membrane</location>
        <topology evidence="1">Single-pass membrane protein</topology>
    </subcellularLocation>
</comment>
<reference evidence="14" key="2">
    <citation type="submission" date="2013-04" db="UniProtKB">
        <authorList>
            <consortium name="EnsemblPlants"/>
        </authorList>
    </citation>
    <scope>IDENTIFICATION</scope>
</reference>
<evidence type="ECO:0000256" key="6">
    <source>
        <dbReference type="ARBA" id="ARBA00022737"/>
    </source>
</evidence>
<dbReference type="InterPro" id="IPR001611">
    <property type="entry name" value="Leu-rich_rpt"/>
</dbReference>
<dbReference type="Pfam" id="PF00560">
    <property type="entry name" value="LRR_1"/>
    <property type="match status" value="1"/>
</dbReference>
<evidence type="ECO:0008006" key="16">
    <source>
        <dbReference type="Google" id="ProtNLM"/>
    </source>
</evidence>
<dbReference type="PRINTS" id="PR00019">
    <property type="entry name" value="LEURICHRPT"/>
</dbReference>
<dbReference type="HOGENOM" id="CLU_000288_18_11_1"/>
<evidence type="ECO:0000256" key="9">
    <source>
        <dbReference type="ARBA" id="ARBA00022989"/>
    </source>
</evidence>
<dbReference type="GO" id="GO:0005524">
    <property type="term" value="F:ATP binding"/>
    <property type="evidence" value="ECO:0007669"/>
    <property type="project" value="UniProtKB-KW"/>
</dbReference>
<dbReference type="InterPro" id="IPR032675">
    <property type="entry name" value="LRR_dom_sf"/>
</dbReference>
<evidence type="ECO:0000256" key="7">
    <source>
        <dbReference type="ARBA" id="ARBA00022741"/>
    </source>
</evidence>
<keyword evidence="15" id="KW-1185">Reference proteome</keyword>
<dbReference type="AlphaFoldDB" id="J3N3A8"/>
<dbReference type="GO" id="GO:0016020">
    <property type="term" value="C:membrane"/>
    <property type="evidence" value="ECO:0007669"/>
    <property type="project" value="UniProtKB-SubCell"/>
</dbReference>
<comment type="similarity">
    <text evidence="2">Belongs to the RLP family.</text>
</comment>
<dbReference type="SUPFAM" id="SSF52058">
    <property type="entry name" value="L domain-like"/>
    <property type="match status" value="1"/>
</dbReference>
<keyword evidence="3" id="KW-0433">Leucine-rich repeat</keyword>
<evidence type="ECO:0000256" key="8">
    <source>
        <dbReference type="ARBA" id="ARBA00022840"/>
    </source>
</evidence>
<keyword evidence="10 13" id="KW-0472">Membrane</keyword>
<protein>
    <recommendedName>
        <fullName evidence="16">Leucine-rich repeat-containing N-terminal plant-type domain-containing protein</fullName>
    </recommendedName>
</protein>
<keyword evidence="9 13" id="KW-1133">Transmembrane helix</keyword>
<evidence type="ECO:0000313" key="15">
    <source>
        <dbReference type="Proteomes" id="UP000006038"/>
    </source>
</evidence>
<keyword evidence="6" id="KW-0677">Repeat</keyword>
<dbReference type="OMA" id="CANCKCF"/>
<dbReference type="PANTHER" id="PTHR48065">
    <property type="entry name" value="OS10G0469600 PROTEIN"/>
    <property type="match status" value="1"/>
</dbReference>
<evidence type="ECO:0000256" key="5">
    <source>
        <dbReference type="ARBA" id="ARBA00022692"/>
    </source>
</evidence>
<evidence type="ECO:0000256" key="12">
    <source>
        <dbReference type="SAM" id="MobiDB-lite"/>
    </source>
</evidence>
<evidence type="ECO:0000256" key="3">
    <source>
        <dbReference type="ARBA" id="ARBA00022614"/>
    </source>
</evidence>
<dbReference type="GO" id="GO:0009742">
    <property type="term" value="P:brassinosteroid mediated signaling pathway"/>
    <property type="evidence" value="ECO:0007669"/>
    <property type="project" value="UniProtKB-KW"/>
</dbReference>
<dbReference type="Gene3D" id="3.80.10.10">
    <property type="entry name" value="Ribonuclease Inhibitor"/>
    <property type="match status" value="1"/>
</dbReference>
<evidence type="ECO:0000256" key="4">
    <source>
        <dbReference type="ARBA" id="ARBA00022626"/>
    </source>
</evidence>
<keyword evidence="11" id="KW-0325">Glycoprotein</keyword>
<keyword evidence="5 13" id="KW-0812">Transmembrane</keyword>
<dbReference type="STRING" id="4533.J3N3A8"/>
<dbReference type="EnsemblPlants" id="OB10G20060.1">
    <property type="protein sequence ID" value="OB10G20060.1"/>
    <property type="gene ID" value="OB10G20060"/>
</dbReference>
<dbReference type="Proteomes" id="UP000006038">
    <property type="component" value="Chromosome 10"/>
</dbReference>
<feature type="region of interest" description="Disordered" evidence="12">
    <location>
        <begin position="19"/>
        <end position="43"/>
    </location>
</feature>
<dbReference type="Gramene" id="OB10G20060.1">
    <property type="protein sequence ID" value="OB10G20060.1"/>
    <property type="gene ID" value="OB10G20060"/>
</dbReference>
<accession>J3N3A8</accession>